<feature type="compositionally biased region" description="Low complexity" evidence="1">
    <location>
        <begin position="467"/>
        <end position="481"/>
    </location>
</feature>
<protein>
    <submittedName>
        <fullName evidence="2">Uncharacterized protein</fullName>
    </submittedName>
</protein>
<name>A0A1H2GZP5_9ACTN</name>
<accession>A0A1H2GZP5</accession>
<evidence type="ECO:0000313" key="3">
    <source>
        <dbReference type="Proteomes" id="UP000183180"/>
    </source>
</evidence>
<proteinExistence type="predicted"/>
<dbReference type="EMBL" id="FNLM01000034">
    <property type="protein sequence ID" value="SDU24808.1"/>
    <property type="molecule type" value="Genomic_DNA"/>
</dbReference>
<dbReference type="AlphaFoldDB" id="A0A1H2GZP5"/>
<feature type="region of interest" description="Disordered" evidence="1">
    <location>
        <begin position="467"/>
        <end position="486"/>
    </location>
</feature>
<gene>
    <name evidence="2" type="ORF">SAMN04488548_134184</name>
</gene>
<evidence type="ECO:0000256" key="1">
    <source>
        <dbReference type="SAM" id="MobiDB-lite"/>
    </source>
</evidence>
<organism evidence="2 3">
    <name type="scientific">Gordonia westfalica</name>
    <dbReference type="NCBI Taxonomy" id="158898"/>
    <lineage>
        <taxon>Bacteria</taxon>
        <taxon>Bacillati</taxon>
        <taxon>Actinomycetota</taxon>
        <taxon>Actinomycetes</taxon>
        <taxon>Mycobacteriales</taxon>
        <taxon>Gordoniaceae</taxon>
        <taxon>Gordonia</taxon>
    </lineage>
</organism>
<sequence>MTATRTVRQGSRVLTVSVHSWDIEDGSIPPPRIGAVAALWLDFHETSDAAPGAMTVDAVLDLHSTPRLDGSSNRPAQRRWYWTGDLVGDGWRATWIGRRPSIGPVALTGQFRQSGGVAFNRHAQVRGRVTRVQVRTTPYHHREGGWEPVPGAMSTYRDVDESPRWFDRAGMGDAGSDSSSVFAVETGVMIDLDLDDVDPPEPRPRIEPQAVAAGDHGIWVVDNQLPIIALLSGDTATEYVFPGTITSGRSIRATPTGCTVTEGLDVYRCRIGEPVQKSSTTESFISIGEVTLQWRTLDHGRPRAIVTSPEGEQMAVVDVPDDHLLLGTTTDNASFVIATQDTEVSEQPIRLMRITTAGDLIVGPAMSISARLRRPTHRGKSLFNNPLRYLHGDDVYPINGDLTFGEPIRLPSSPLAAGQTTYAIWISTHASDRHAFNRSAPAERTEPTQVSRRFSWLITFLDADTQPLGSYPTSSPTPSVTTDHEGRHWITDNGLRRLPVEPMTWSDPVDFDAAVTRTIYPTPDPSDSTRIEPLR</sequence>
<reference evidence="2 3" key="1">
    <citation type="submission" date="2016-10" db="EMBL/GenBank/DDBJ databases">
        <authorList>
            <person name="de Groot N.N."/>
        </authorList>
    </citation>
    <scope>NUCLEOTIDE SEQUENCE [LARGE SCALE GENOMIC DNA]</scope>
    <source>
        <strain evidence="2 3">DSM 44215</strain>
    </source>
</reference>
<dbReference type="Proteomes" id="UP000183180">
    <property type="component" value="Unassembled WGS sequence"/>
</dbReference>
<dbReference type="STRING" id="158898.SAMN04488548_134184"/>
<evidence type="ECO:0000313" key="2">
    <source>
        <dbReference type="EMBL" id="SDU24808.1"/>
    </source>
</evidence>